<accession>A0A024AZM9</accession>
<organism evidence="7 8">
    <name type="scientific">Bacillus phage Evoli</name>
    <dbReference type="NCBI Taxonomy" id="1486658"/>
    <lineage>
        <taxon>Viruses</taxon>
        <taxon>Duplodnaviria</taxon>
        <taxon>Heunggongvirae</taxon>
        <taxon>Uroviricota</taxon>
        <taxon>Caudoviricetes</taxon>
        <taxon>Herelleviridae</taxon>
        <taxon>Bastillevirinae</taxon>
        <taxon>Bastillevirus</taxon>
        <taxon>Bastillevirus evoli</taxon>
    </lineage>
</organism>
<keyword evidence="3" id="KW-0378">Hydrolase</keyword>
<keyword evidence="1" id="KW-1188">Viral release from host cell</keyword>
<evidence type="ECO:0000256" key="5">
    <source>
        <dbReference type="ARBA" id="ARBA00023045"/>
    </source>
</evidence>
<evidence type="ECO:0000256" key="1">
    <source>
        <dbReference type="ARBA" id="ARBA00022612"/>
    </source>
</evidence>
<sequence>MHTVVDKATGMFNMFVPIDIKESIKKNDDTPSERSWYLQGYATTTDLDRQDDIVDPAGIDISYFMNHGYINYEHKQGDFYKVGVPTEGTYVDPDVGLYLECKLYKENPYAKSMWDLANNISKSGIDRKLGFSVEGFCLARDKDDPRIMRKLRVTNVAVTTNPANPQATWEHIMKSFQAGYGITPEDSIDAGALSPENFARSLYNLTWALKETDDSKFEEVWKKVGIYLDDMNRNMPECAVLFLQISKGMSRSEALEHIKTVYSPNKKENE</sequence>
<evidence type="ECO:0000259" key="6">
    <source>
        <dbReference type="Pfam" id="PF04586"/>
    </source>
</evidence>
<keyword evidence="2 7" id="KW-0645">Protease</keyword>
<keyword evidence="4" id="KW-0118">Viral capsid assembly</keyword>
<evidence type="ECO:0000313" key="8">
    <source>
        <dbReference type="Proteomes" id="UP000026901"/>
    </source>
</evidence>
<dbReference type="KEGG" id="vg:19525421"/>
<keyword evidence="8" id="KW-1185">Reference proteome</keyword>
<dbReference type="GO" id="GO:0008233">
    <property type="term" value="F:peptidase activity"/>
    <property type="evidence" value="ECO:0007669"/>
    <property type="project" value="UniProtKB-KW"/>
</dbReference>
<evidence type="ECO:0000256" key="4">
    <source>
        <dbReference type="ARBA" id="ARBA00022950"/>
    </source>
</evidence>
<evidence type="ECO:0000313" key="7">
    <source>
        <dbReference type="EMBL" id="AHZ09804.1"/>
    </source>
</evidence>
<dbReference type="GO" id="GO:0006508">
    <property type="term" value="P:proteolysis"/>
    <property type="evidence" value="ECO:0007669"/>
    <property type="project" value="UniProtKB-KW"/>
</dbReference>
<dbReference type="Proteomes" id="UP000026901">
    <property type="component" value="Segment"/>
</dbReference>
<protein>
    <submittedName>
        <fullName evidence="7">Prohead protease</fullName>
    </submittedName>
</protein>
<dbReference type="OrthoDB" id="6085at10239"/>
<name>A0A024AZM9_9CAUD</name>
<dbReference type="Pfam" id="PF04586">
    <property type="entry name" value="Peptidase_S78"/>
    <property type="match status" value="1"/>
</dbReference>
<feature type="domain" description="Prohead serine protease" evidence="6">
    <location>
        <begin position="37"/>
        <end position="177"/>
    </location>
</feature>
<dbReference type="GO" id="GO:0046797">
    <property type="term" value="P:viral procapsid maturation"/>
    <property type="evidence" value="ECO:0007669"/>
    <property type="project" value="UniProtKB-KW"/>
</dbReference>
<dbReference type="InterPro" id="IPR054613">
    <property type="entry name" value="Peptidase_S78_dom"/>
</dbReference>
<evidence type="ECO:0000256" key="2">
    <source>
        <dbReference type="ARBA" id="ARBA00022670"/>
    </source>
</evidence>
<keyword evidence="5" id="KW-1273">Viral capsid maturation</keyword>
<evidence type="ECO:0000256" key="3">
    <source>
        <dbReference type="ARBA" id="ARBA00022801"/>
    </source>
</evidence>
<reference evidence="8" key="1">
    <citation type="submission" date="2014-09" db="EMBL/GenBank/DDBJ databases">
        <authorList>
            <person name="Sauder A.B."/>
            <person name="McKenzie Q.R."/>
            <person name="Temple L.M."/>
            <person name="Alexis B.K."/>
            <person name="Al-Atrache Z."/>
            <person name="Lewis L.O."/>
            <person name="Loesser-Casey K.E."/>
            <person name="Mitchell K.J."/>
        </authorList>
    </citation>
    <scope>NUCLEOTIDE SEQUENCE [LARGE SCALE GENOMIC DNA]</scope>
</reference>
<dbReference type="EMBL" id="KJ489398">
    <property type="protein sequence ID" value="AHZ09804.1"/>
    <property type="molecule type" value="Genomic_DNA"/>
</dbReference>
<proteinExistence type="predicted"/>
<dbReference type="RefSeq" id="YP_009035601.1">
    <property type="nucleotide sequence ID" value="NC_024207.1"/>
</dbReference>
<dbReference type="GeneID" id="19525421"/>